<dbReference type="PANTHER" id="PTHR10174">
    <property type="entry name" value="ALPHA-TOCOPHEROL TRANSFER PROTEIN-RELATED"/>
    <property type="match status" value="1"/>
</dbReference>
<reference evidence="2" key="1">
    <citation type="submission" date="2022-01" db="EMBL/GenBank/DDBJ databases">
        <authorList>
            <person name="King R."/>
        </authorList>
    </citation>
    <scope>NUCLEOTIDE SEQUENCE</scope>
</reference>
<dbReference type="SUPFAM" id="SSF46938">
    <property type="entry name" value="CRAL/TRIO N-terminal domain"/>
    <property type="match status" value="1"/>
</dbReference>
<dbReference type="Proteomes" id="UP001153620">
    <property type="component" value="Chromosome 2"/>
</dbReference>
<dbReference type="PRINTS" id="PR00180">
    <property type="entry name" value="CRETINALDHBP"/>
</dbReference>
<dbReference type="Gene3D" id="1.10.8.20">
    <property type="entry name" value="N-terminal domain of phosphatidylinositol transfer protein sec14p"/>
    <property type="match status" value="1"/>
</dbReference>
<organism evidence="2 3">
    <name type="scientific">Chironomus riparius</name>
    <dbReference type="NCBI Taxonomy" id="315576"/>
    <lineage>
        <taxon>Eukaryota</taxon>
        <taxon>Metazoa</taxon>
        <taxon>Ecdysozoa</taxon>
        <taxon>Arthropoda</taxon>
        <taxon>Hexapoda</taxon>
        <taxon>Insecta</taxon>
        <taxon>Pterygota</taxon>
        <taxon>Neoptera</taxon>
        <taxon>Endopterygota</taxon>
        <taxon>Diptera</taxon>
        <taxon>Nematocera</taxon>
        <taxon>Chironomoidea</taxon>
        <taxon>Chironomidae</taxon>
        <taxon>Chironominae</taxon>
        <taxon>Chironomus</taxon>
    </lineage>
</organism>
<dbReference type="EMBL" id="OU895878">
    <property type="protein sequence ID" value="CAG9805921.1"/>
    <property type="molecule type" value="Genomic_DNA"/>
</dbReference>
<protein>
    <recommendedName>
        <fullName evidence="1">CRAL/TRIO N-terminal domain-containing protein</fullName>
    </recommendedName>
</protein>
<dbReference type="SMART" id="SM01100">
    <property type="entry name" value="CRAL_TRIO_N"/>
    <property type="match status" value="1"/>
</dbReference>
<dbReference type="SUPFAM" id="SSF52087">
    <property type="entry name" value="CRAL/TRIO domain"/>
    <property type="match status" value="1"/>
</dbReference>
<dbReference type="PANTHER" id="PTHR10174:SF208">
    <property type="entry name" value="CRAL-TRIO DOMAIN-CONTAINING PROTEIN DDB_G0278031"/>
    <property type="match status" value="1"/>
</dbReference>
<reference evidence="2" key="2">
    <citation type="submission" date="2022-10" db="EMBL/GenBank/DDBJ databases">
        <authorList>
            <consortium name="ENA_rothamsted_submissions"/>
            <consortium name="culmorum"/>
            <person name="King R."/>
        </authorList>
    </citation>
    <scope>NUCLEOTIDE SEQUENCE</scope>
</reference>
<dbReference type="GO" id="GO:1902936">
    <property type="term" value="F:phosphatidylinositol bisphosphate binding"/>
    <property type="evidence" value="ECO:0007669"/>
    <property type="project" value="TreeGrafter"/>
</dbReference>
<dbReference type="Gene3D" id="3.40.525.10">
    <property type="entry name" value="CRAL-TRIO lipid binding domain"/>
    <property type="match status" value="1"/>
</dbReference>
<dbReference type="AlphaFoldDB" id="A0A9N9WRA9"/>
<dbReference type="InterPro" id="IPR001251">
    <property type="entry name" value="CRAL-TRIO_dom"/>
</dbReference>
<feature type="domain" description="CRAL/TRIO N-terminal" evidence="1">
    <location>
        <begin position="61"/>
        <end position="86"/>
    </location>
</feature>
<dbReference type="Pfam" id="PF00650">
    <property type="entry name" value="CRAL_TRIO"/>
    <property type="match status" value="1"/>
</dbReference>
<accession>A0A9N9WRA9</accession>
<evidence type="ECO:0000313" key="2">
    <source>
        <dbReference type="EMBL" id="CAG9805921.1"/>
    </source>
</evidence>
<dbReference type="InterPro" id="IPR011074">
    <property type="entry name" value="CRAL/TRIO_N_dom"/>
</dbReference>
<name>A0A9N9WRA9_9DIPT</name>
<dbReference type="GO" id="GO:0016020">
    <property type="term" value="C:membrane"/>
    <property type="evidence" value="ECO:0007669"/>
    <property type="project" value="TreeGrafter"/>
</dbReference>
<keyword evidence="3" id="KW-1185">Reference proteome</keyword>
<evidence type="ECO:0000259" key="1">
    <source>
        <dbReference type="SMART" id="SM01100"/>
    </source>
</evidence>
<dbReference type="InterPro" id="IPR036865">
    <property type="entry name" value="CRAL-TRIO_dom_sf"/>
</dbReference>
<evidence type="ECO:0000313" key="3">
    <source>
        <dbReference type="Proteomes" id="UP001153620"/>
    </source>
</evidence>
<dbReference type="OrthoDB" id="1434354at2759"/>
<gene>
    <name evidence="2" type="ORF">CHIRRI_LOCUS8787</name>
</gene>
<dbReference type="InterPro" id="IPR036273">
    <property type="entry name" value="CRAL/TRIO_N_dom_sf"/>
</dbReference>
<proteinExistence type="predicted"/>
<dbReference type="CDD" id="cd00170">
    <property type="entry name" value="SEC14"/>
    <property type="match status" value="1"/>
</dbReference>
<sequence>MSSKFTKSITPIDDYVCTLPEETRKIAEDELRETDSVRRHALESLREWAEKNPRIKAVRLDSTFLLKFLRCKKFSLPMVKEQIERYLVLRHYVYDDMKVFTNFDYKMPVMQELIDLGYIFPLPQRDHLNRRIVMYRPGVFNPSKHHNFEMVKLHGLTYETLMEDELVQVHGLIHIVDSSGMGLHYLTIFTPHEVYRIGRNLEKIVPIRHKQIHGLKVHPSLKFAVDFALSQMNDKMRKRVFLNKNLEDINVDKSLLPLEYGGTIPMKDMIESFKQELAARHQTVIGNDKMDVNLELYPEQVRNGSVRSLKKSIDEIEAEKNYNNNNINGYSLQGVQGSFRKLEID</sequence>
<dbReference type="Gene3D" id="1.20.5.1200">
    <property type="entry name" value="Alpha-tocopherol transfer"/>
    <property type="match status" value="1"/>
</dbReference>